<dbReference type="OrthoDB" id="280880at2"/>
<dbReference type="Proteomes" id="UP000004358">
    <property type="component" value="Unassembled WGS sequence"/>
</dbReference>
<evidence type="ECO:0000313" key="3">
    <source>
        <dbReference type="EMBL" id="EAQ77202.1"/>
    </source>
</evidence>
<proteinExistence type="predicted"/>
<dbReference type="AlphaFoldDB" id="A4A231"/>
<evidence type="ECO:0008006" key="5">
    <source>
        <dbReference type="Google" id="ProtNLM"/>
    </source>
</evidence>
<dbReference type="RefSeq" id="WP_002650540.1">
    <property type="nucleotide sequence ID" value="NZ_CH672376.1"/>
</dbReference>
<dbReference type="SUPFAM" id="SSF49478">
    <property type="entry name" value="Cna protein B-type domain"/>
    <property type="match status" value="1"/>
</dbReference>
<protein>
    <recommendedName>
        <fullName evidence="5">Carboxypeptidase regulatory-like domain-containing protein</fullName>
    </recommendedName>
</protein>
<evidence type="ECO:0000256" key="1">
    <source>
        <dbReference type="SAM" id="MobiDB-lite"/>
    </source>
</evidence>
<name>A4A231_9BACT</name>
<feature type="region of interest" description="Disordered" evidence="1">
    <location>
        <begin position="125"/>
        <end position="146"/>
    </location>
</feature>
<evidence type="ECO:0000313" key="4">
    <source>
        <dbReference type="Proteomes" id="UP000004358"/>
    </source>
</evidence>
<gene>
    <name evidence="3" type="ORF">DSM3645_13208</name>
</gene>
<evidence type="ECO:0000256" key="2">
    <source>
        <dbReference type="SAM" id="SignalP"/>
    </source>
</evidence>
<reference evidence="3 4" key="1">
    <citation type="submission" date="2006-02" db="EMBL/GenBank/DDBJ databases">
        <authorList>
            <person name="Amann R."/>
            <person name="Ferriera S."/>
            <person name="Johnson J."/>
            <person name="Kravitz S."/>
            <person name="Halpern A."/>
            <person name="Remington K."/>
            <person name="Beeson K."/>
            <person name="Tran B."/>
            <person name="Rogers Y.-H."/>
            <person name="Friedman R."/>
            <person name="Venter J.C."/>
        </authorList>
    </citation>
    <scope>NUCLEOTIDE SEQUENCE [LARGE SCALE GENOMIC DNA]</scope>
    <source>
        <strain evidence="3 4">DSM 3645</strain>
    </source>
</reference>
<feature type="chain" id="PRO_5002665164" description="Carboxypeptidase regulatory-like domain-containing protein" evidence="2">
    <location>
        <begin position="22"/>
        <end position="154"/>
    </location>
</feature>
<dbReference type="EMBL" id="AANZ01000040">
    <property type="protein sequence ID" value="EAQ77202.1"/>
    <property type="molecule type" value="Genomic_DNA"/>
</dbReference>
<dbReference type="HOGENOM" id="CLU_113730_1_2_0"/>
<keyword evidence="2" id="KW-0732">Signal</keyword>
<sequence length="154" mass="16072">MPQIRLFAVAAILFGAIAGCAKDNLPLTFDVTGIVEHQGRPVDGATVTLVPSEPNGRSASGITDADGKFSVVTYLTASQQPAGALPGAYSVTVSKLLVHQLPEGLSAQDAQDAFAKMGPQKNLLPKKYASPNTSPFQVEITDSEPEPLVLNLEG</sequence>
<comment type="caution">
    <text evidence="3">The sequence shown here is derived from an EMBL/GenBank/DDBJ whole genome shotgun (WGS) entry which is preliminary data.</text>
</comment>
<organism evidence="3 4">
    <name type="scientific">Blastopirellula marina DSM 3645</name>
    <dbReference type="NCBI Taxonomy" id="314230"/>
    <lineage>
        <taxon>Bacteria</taxon>
        <taxon>Pseudomonadati</taxon>
        <taxon>Planctomycetota</taxon>
        <taxon>Planctomycetia</taxon>
        <taxon>Pirellulales</taxon>
        <taxon>Pirellulaceae</taxon>
        <taxon>Blastopirellula</taxon>
    </lineage>
</organism>
<dbReference type="PROSITE" id="PS51257">
    <property type="entry name" value="PROKAR_LIPOPROTEIN"/>
    <property type="match status" value="1"/>
</dbReference>
<feature type="signal peptide" evidence="2">
    <location>
        <begin position="1"/>
        <end position="21"/>
    </location>
</feature>
<accession>A4A231</accession>
<dbReference type="Gene3D" id="2.60.40.1120">
    <property type="entry name" value="Carboxypeptidase-like, regulatory domain"/>
    <property type="match status" value="1"/>
</dbReference>